<dbReference type="Gene3D" id="1.10.510.10">
    <property type="entry name" value="Transferase(Phosphotransferase) domain 1"/>
    <property type="match status" value="2"/>
</dbReference>
<dbReference type="SMART" id="SM00220">
    <property type="entry name" value="S_TKc"/>
    <property type="match status" value="1"/>
</dbReference>
<dbReference type="GO" id="GO:0004672">
    <property type="term" value="F:protein kinase activity"/>
    <property type="evidence" value="ECO:0007669"/>
    <property type="project" value="InterPro"/>
</dbReference>
<dbReference type="PANTHER" id="PTHR11909">
    <property type="entry name" value="CASEIN KINASE-RELATED"/>
    <property type="match status" value="1"/>
</dbReference>
<name>A0A0N4YES5_NIPBR</name>
<evidence type="ECO:0000256" key="1">
    <source>
        <dbReference type="PROSITE-ProRule" id="PRU10141"/>
    </source>
</evidence>
<dbReference type="InterPro" id="IPR017441">
    <property type="entry name" value="Protein_kinase_ATP_BS"/>
</dbReference>
<protein>
    <submittedName>
        <fullName evidence="6">Protein kinase domain-containing protein</fullName>
    </submittedName>
</protein>
<dbReference type="InterPro" id="IPR011009">
    <property type="entry name" value="Kinase-like_dom_sf"/>
</dbReference>
<evidence type="ECO:0000256" key="2">
    <source>
        <dbReference type="SAM" id="MobiDB-lite"/>
    </source>
</evidence>
<feature type="compositionally biased region" description="Polar residues" evidence="2">
    <location>
        <begin position="48"/>
        <end position="61"/>
    </location>
</feature>
<dbReference type="SUPFAM" id="SSF56112">
    <property type="entry name" value="Protein kinase-like (PK-like)"/>
    <property type="match status" value="1"/>
</dbReference>
<evidence type="ECO:0000313" key="6">
    <source>
        <dbReference type="WBParaSite" id="NBR_0001522201-mRNA-1"/>
    </source>
</evidence>
<feature type="region of interest" description="Disordered" evidence="2">
    <location>
        <begin position="48"/>
        <end position="136"/>
    </location>
</feature>
<keyword evidence="1" id="KW-0547">Nucleotide-binding</keyword>
<organism evidence="6">
    <name type="scientific">Nippostrongylus brasiliensis</name>
    <name type="common">Rat hookworm</name>
    <dbReference type="NCBI Taxonomy" id="27835"/>
    <lineage>
        <taxon>Eukaryota</taxon>
        <taxon>Metazoa</taxon>
        <taxon>Ecdysozoa</taxon>
        <taxon>Nematoda</taxon>
        <taxon>Chromadorea</taxon>
        <taxon>Rhabditida</taxon>
        <taxon>Rhabditina</taxon>
        <taxon>Rhabditomorpha</taxon>
        <taxon>Strongyloidea</taxon>
        <taxon>Heligmosomidae</taxon>
        <taxon>Nippostrongylus</taxon>
    </lineage>
</organism>
<dbReference type="Proteomes" id="UP000271162">
    <property type="component" value="Unassembled WGS sequence"/>
</dbReference>
<proteinExistence type="predicted"/>
<evidence type="ECO:0000259" key="3">
    <source>
        <dbReference type="PROSITE" id="PS50011"/>
    </source>
</evidence>
<dbReference type="GO" id="GO:0005524">
    <property type="term" value="F:ATP binding"/>
    <property type="evidence" value="ECO:0007669"/>
    <property type="project" value="UniProtKB-UniRule"/>
</dbReference>
<reference evidence="6" key="1">
    <citation type="submission" date="2017-02" db="UniProtKB">
        <authorList>
            <consortium name="WormBaseParasite"/>
        </authorList>
    </citation>
    <scope>IDENTIFICATION</scope>
</reference>
<dbReference type="STRING" id="27835.A0A0N4YES5"/>
<evidence type="ECO:0000313" key="4">
    <source>
        <dbReference type="EMBL" id="VDL78817.1"/>
    </source>
</evidence>
<dbReference type="WBParaSite" id="NBR_0001522201-mRNA-1">
    <property type="protein sequence ID" value="NBR_0001522201-mRNA-1"/>
    <property type="gene ID" value="NBR_0001522201"/>
</dbReference>
<dbReference type="AlphaFoldDB" id="A0A0N4YES5"/>
<dbReference type="InterPro" id="IPR050235">
    <property type="entry name" value="CK1_Ser-Thr_kinase"/>
</dbReference>
<dbReference type="EMBL" id="UYSL01021645">
    <property type="protein sequence ID" value="VDL78817.1"/>
    <property type="molecule type" value="Genomic_DNA"/>
</dbReference>
<feature type="binding site" evidence="1">
    <location>
        <position position="187"/>
    </location>
    <ligand>
        <name>ATP</name>
        <dbReference type="ChEBI" id="CHEBI:30616"/>
    </ligand>
</feature>
<dbReference type="OMA" id="DRELDWI"/>
<feature type="domain" description="Protein kinase" evidence="3">
    <location>
        <begin position="156"/>
        <end position="419"/>
    </location>
</feature>
<keyword evidence="5" id="KW-1185">Reference proteome</keyword>
<reference evidence="4 5" key="2">
    <citation type="submission" date="2018-11" db="EMBL/GenBank/DDBJ databases">
        <authorList>
            <consortium name="Pathogen Informatics"/>
        </authorList>
    </citation>
    <scope>NUCLEOTIDE SEQUENCE [LARGE SCALE GENOMIC DNA]</scope>
</reference>
<sequence length="419" mass="47491">MDATEVVTARAEAPSVKLNAASQNNSSPQVPVLGANADAPSVKLNAALQSSGAAQVPASTDPSKDQLPTKEPSKDQLPTKEPSKDQLPTKELTKEQLPTKEPTKGQLPRKQASKEQCMTAIPNKVSRDGEKRRKEKMLKREKLAAGAIVKSDTFTWKVIKILGSGGFGDVYKVVKENDADKKEYAMKTEMTDGDKRSLRLKIEVHVLTLCLKIENPQRKKHFLELIDRGKGEKFKFLVMTLVGATLEEIRRNVLGRNYTKSTAMQLAYQTLESLADLHEIGFLHRDIKPQNFSVGLAQSEKTVFDLIDCVDGVPWKRLPDKRQVVQYKDRLFNDKLHKCYRIVPKEFKRIVKYVGGMKFKEKPDYIYLTHSLKSIAKENSINMDRELDWIGARKKKDVEDVGFKDENRRMNRKLIIGNR</sequence>
<feature type="compositionally biased region" description="Basic and acidic residues" evidence="2">
    <location>
        <begin position="62"/>
        <end position="103"/>
    </location>
</feature>
<gene>
    <name evidence="4" type="ORF">NBR_LOCUS15223</name>
</gene>
<feature type="compositionally biased region" description="Basic and acidic residues" evidence="2">
    <location>
        <begin position="125"/>
        <end position="136"/>
    </location>
</feature>
<dbReference type="PROSITE" id="PS50011">
    <property type="entry name" value="PROTEIN_KINASE_DOM"/>
    <property type="match status" value="1"/>
</dbReference>
<dbReference type="InterPro" id="IPR000719">
    <property type="entry name" value="Prot_kinase_dom"/>
</dbReference>
<evidence type="ECO:0000313" key="5">
    <source>
        <dbReference type="Proteomes" id="UP000271162"/>
    </source>
</evidence>
<dbReference type="PROSITE" id="PS00107">
    <property type="entry name" value="PROTEIN_KINASE_ATP"/>
    <property type="match status" value="1"/>
</dbReference>
<accession>A0A0N4YES5</accession>
<keyword evidence="1" id="KW-0067">ATP-binding</keyword>
<dbReference type="Pfam" id="PF00069">
    <property type="entry name" value="Pkinase"/>
    <property type="match status" value="1"/>
</dbReference>